<gene>
    <name evidence="2" type="ORF">COCHEDRAFT_1020432</name>
</gene>
<dbReference type="OrthoDB" id="10404579at2759"/>
<name>M2UZW3_COCH5</name>
<evidence type="ECO:0000256" key="1">
    <source>
        <dbReference type="SAM" id="MobiDB-lite"/>
    </source>
</evidence>
<keyword evidence="3" id="KW-1185">Reference proteome</keyword>
<protein>
    <submittedName>
        <fullName evidence="2">Uncharacterized protein</fullName>
    </submittedName>
</protein>
<feature type="compositionally biased region" description="Pro residues" evidence="1">
    <location>
        <begin position="68"/>
        <end position="77"/>
    </location>
</feature>
<proteinExistence type="predicted"/>
<evidence type="ECO:0000313" key="2">
    <source>
        <dbReference type="EMBL" id="EMD93247.1"/>
    </source>
</evidence>
<evidence type="ECO:0000313" key="3">
    <source>
        <dbReference type="Proteomes" id="UP000016936"/>
    </source>
</evidence>
<feature type="compositionally biased region" description="Low complexity" evidence="1">
    <location>
        <begin position="78"/>
        <end position="88"/>
    </location>
</feature>
<dbReference type="EMBL" id="KB445573">
    <property type="protein sequence ID" value="EMD93247.1"/>
    <property type="molecule type" value="Genomic_DNA"/>
</dbReference>
<dbReference type="AlphaFoldDB" id="M2UZW3"/>
<reference evidence="3" key="2">
    <citation type="journal article" date="2013" name="PLoS Genet.">
        <title>Comparative genome structure, secondary metabolite, and effector coding capacity across Cochliobolus pathogens.</title>
        <authorList>
            <person name="Condon B.J."/>
            <person name="Leng Y."/>
            <person name="Wu D."/>
            <person name="Bushley K.E."/>
            <person name="Ohm R.A."/>
            <person name="Otillar R."/>
            <person name="Martin J."/>
            <person name="Schackwitz W."/>
            <person name="Grimwood J."/>
            <person name="MohdZainudin N."/>
            <person name="Xue C."/>
            <person name="Wang R."/>
            <person name="Manning V.A."/>
            <person name="Dhillon B."/>
            <person name="Tu Z.J."/>
            <person name="Steffenson B.J."/>
            <person name="Salamov A."/>
            <person name="Sun H."/>
            <person name="Lowry S."/>
            <person name="LaButti K."/>
            <person name="Han J."/>
            <person name="Copeland A."/>
            <person name="Lindquist E."/>
            <person name="Barry K."/>
            <person name="Schmutz J."/>
            <person name="Baker S.E."/>
            <person name="Ciuffetti L.M."/>
            <person name="Grigoriev I.V."/>
            <person name="Zhong S."/>
            <person name="Turgeon B.G."/>
        </authorList>
    </citation>
    <scope>NUCLEOTIDE SEQUENCE [LARGE SCALE GENOMIC DNA]</scope>
    <source>
        <strain evidence="3">C5 / ATCC 48332 / race O</strain>
    </source>
</reference>
<organism evidence="2 3">
    <name type="scientific">Cochliobolus heterostrophus (strain C5 / ATCC 48332 / race O)</name>
    <name type="common">Southern corn leaf blight fungus</name>
    <name type="synonym">Bipolaris maydis</name>
    <dbReference type="NCBI Taxonomy" id="701091"/>
    <lineage>
        <taxon>Eukaryota</taxon>
        <taxon>Fungi</taxon>
        <taxon>Dikarya</taxon>
        <taxon>Ascomycota</taxon>
        <taxon>Pezizomycotina</taxon>
        <taxon>Dothideomycetes</taxon>
        <taxon>Pleosporomycetidae</taxon>
        <taxon>Pleosporales</taxon>
        <taxon>Pleosporineae</taxon>
        <taxon>Pleosporaceae</taxon>
        <taxon>Bipolaris</taxon>
    </lineage>
</organism>
<reference evidence="2 3" key="1">
    <citation type="journal article" date="2012" name="PLoS Pathog.">
        <title>Diverse lifestyles and strategies of plant pathogenesis encoded in the genomes of eighteen Dothideomycetes fungi.</title>
        <authorList>
            <person name="Ohm R.A."/>
            <person name="Feau N."/>
            <person name="Henrissat B."/>
            <person name="Schoch C.L."/>
            <person name="Horwitz B.A."/>
            <person name="Barry K.W."/>
            <person name="Condon B.J."/>
            <person name="Copeland A.C."/>
            <person name="Dhillon B."/>
            <person name="Glaser F."/>
            <person name="Hesse C.N."/>
            <person name="Kosti I."/>
            <person name="LaButti K."/>
            <person name="Lindquist E.A."/>
            <person name="Lucas S."/>
            <person name="Salamov A.A."/>
            <person name="Bradshaw R.E."/>
            <person name="Ciuffetti L."/>
            <person name="Hamelin R.C."/>
            <person name="Kema G.H.J."/>
            <person name="Lawrence C."/>
            <person name="Scott J.A."/>
            <person name="Spatafora J.W."/>
            <person name="Turgeon B.G."/>
            <person name="de Wit P.J.G.M."/>
            <person name="Zhong S."/>
            <person name="Goodwin S.B."/>
            <person name="Grigoriev I.V."/>
        </authorList>
    </citation>
    <scope>NUCLEOTIDE SEQUENCE [LARGE SCALE GENOMIC DNA]</scope>
    <source>
        <strain evidence="3">C5 / ATCC 48332 / race O</strain>
    </source>
</reference>
<feature type="non-terminal residue" evidence="2">
    <location>
        <position position="103"/>
    </location>
</feature>
<feature type="region of interest" description="Disordered" evidence="1">
    <location>
        <begin position="57"/>
        <end position="90"/>
    </location>
</feature>
<dbReference type="Proteomes" id="UP000016936">
    <property type="component" value="Unassembled WGS sequence"/>
</dbReference>
<accession>M2UZW3</accession>
<dbReference type="HOGENOM" id="CLU_166257_0_0_1"/>
<sequence length="103" mass="11415">MQTPEELVTCQDIQRASVLPLKLIETVYPHASQCSQQYPLGGFDGFDNFDYLPLYLPSNRPKRLPQPTENPPSPTLPTPTSSNSALSAKGRGHYIPEFVAITK</sequence>